<evidence type="ECO:0000256" key="11">
    <source>
        <dbReference type="ARBA" id="ARBA00022741"/>
    </source>
</evidence>
<dbReference type="Gene3D" id="2.130.10.30">
    <property type="entry name" value="Regulator of chromosome condensation 1/beta-lactamase-inhibitor protein II"/>
    <property type="match status" value="1"/>
</dbReference>
<reference evidence="18 19" key="1">
    <citation type="submission" date="2020-11" db="EMBL/GenBank/DDBJ databases">
        <authorList>
            <person name="Wallbank WR R."/>
            <person name="Pardo Diaz C."/>
            <person name="Kozak K."/>
            <person name="Martin S."/>
            <person name="Jiggins C."/>
            <person name="Moest M."/>
            <person name="Warren A I."/>
            <person name="Generalovic N T."/>
            <person name="Byers J.R.P. K."/>
            <person name="Montejo-Kovacevich G."/>
            <person name="Yen C E."/>
        </authorList>
    </citation>
    <scope>NUCLEOTIDE SEQUENCE [LARGE SCALE GENOMIC DNA]</scope>
</reference>
<dbReference type="OrthoDB" id="248923at2759"/>
<dbReference type="PROSITE" id="PS00108">
    <property type="entry name" value="PROTEIN_KINASE_ST"/>
    <property type="match status" value="1"/>
</dbReference>
<accession>A0A7R8Z214</accession>
<evidence type="ECO:0000256" key="12">
    <source>
        <dbReference type="ARBA" id="ARBA00022777"/>
    </source>
</evidence>
<evidence type="ECO:0000256" key="3">
    <source>
        <dbReference type="ARBA" id="ARBA00010886"/>
    </source>
</evidence>
<dbReference type="GO" id="GO:0005524">
    <property type="term" value="F:ATP binding"/>
    <property type="evidence" value="ECO:0007669"/>
    <property type="project" value="UniProtKB-UniRule"/>
</dbReference>
<dbReference type="PROSITE" id="PS50011">
    <property type="entry name" value="PROTEIN_KINASE_DOM"/>
    <property type="match status" value="1"/>
</dbReference>
<dbReference type="Proteomes" id="UP000594454">
    <property type="component" value="Chromosome 6"/>
</dbReference>
<dbReference type="PANTHER" id="PTHR44535:SF5">
    <property type="entry name" value="PROTEIN KINASE DOMAIN-CONTAINING PROTEIN"/>
    <property type="match status" value="1"/>
</dbReference>
<evidence type="ECO:0000313" key="18">
    <source>
        <dbReference type="EMBL" id="CAD7092523.1"/>
    </source>
</evidence>
<evidence type="ECO:0000256" key="7">
    <source>
        <dbReference type="ARBA" id="ARBA00022553"/>
    </source>
</evidence>
<dbReference type="Pfam" id="PF00069">
    <property type="entry name" value="Pkinase"/>
    <property type="match status" value="1"/>
</dbReference>
<keyword evidence="6" id="KW-0723">Serine/threonine-protein kinase</keyword>
<dbReference type="FunCoup" id="A0A7R8Z214">
    <property type="interactions" value="27"/>
</dbReference>
<feature type="repeat" description="RCC1" evidence="15">
    <location>
        <begin position="406"/>
        <end position="458"/>
    </location>
</feature>
<dbReference type="InterPro" id="IPR058923">
    <property type="entry name" value="RCC1-like_dom"/>
</dbReference>
<dbReference type="GO" id="GO:0004674">
    <property type="term" value="F:protein serine/threonine kinase activity"/>
    <property type="evidence" value="ECO:0007669"/>
    <property type="project" value="UniProtKB-KW"/>
</dbReference>
<dbReference type="EC" id="2.7.11.1" evidence="4"/>
<keyword evidence="12" id="KW-0418">Kinase</keyword>
<dbReference type="PANTHER" id="PTHR44535">
    <property type="entry name" value="PROTEIN CBG16200"/>
    <property type="match status" value="1"/>
</dbReference>
<evidence type="ECO:0000256" key="5">
    <source>
        <dbReference type="ARBA" id="ARBA00022490"/>
    </source>
</evidence>
<feature type="repeat" description="RCC1" evidence="15">
    <location>
        <begin position="459"/>
        <end position="510"/>
    </location>
</feature>
<dbReference type="InterPro" id="IPR011009">
    <property type="entry name" value="Kinase-like_dom_sf"/>
</dbReference>
<keyword evidence="7" id="KW-0597">Phosphoprotein</keyword>
<proteinExistence type="inferred from homology"/>
<comment type="cofactor">
    <cofactor evidence="1">
        <name>Mg(2+)</name>
        <dbReference type="ChEBI" id="CHEBI:18420"/>
    </cofactor>
</comment>
<dbReference type="PROSITE" id="PS50012">
    <property type="entry name" value="RCC1_3"/>
    <property type="match status" value="5"/>
</dbReference>
<keyword evidence="14" id="KW-0460">Magnesium</keyword>
<dbReference type="SMART" id="SM00220">
    <property type="entry name" value="S_TKc"/>
    <property type="match status" value="1"/>
</dbReference>
<feature type="domain" description="Protein kinase" evidence="17">
    <location>
        <begin position="55"/>
        <end position="311"/>
    </location>
</feature>
<dbReference type="CDD" id="cd08215">
    <property type="entry name" value="STKc_Nek"/>
    <property type="match status" value="1"/>
</dbReference>
<dbReference type="InterPro" id="IPR017441">
    <property type="entry name" value="Protein_kinase_ATP_BS"/>
</dbReference>
<evidence type="ECO:0000256" key="4">
    <source>
        <dbReference type="ARBA" id="ARBA00012513"/>
    </source>
</evidence>
<dbReference type="InterPro" id="IPR000719">
    <property type="entry name" value="Prot_kinase_dom"/>
</dbReference>
<dbReference type="EMBL" id="LR899014">
    <property type="protein sequence ID" value="CAD7092523.1"/>
    <property type="molecule type" value="Genomic_DNA"/>
</dbReference>
<evidence type="ECO:0000313" key="19">
    <source>
        <dbReference type="Proteomes" id="UP000594454"/>
    </source>
</evidence>
<evidence type="ECO:0000256" key="9">
    <source>
        <dbReference type="ARBA" id="ARBA00022723"/>
    </source>
</evidence>
<keyword evidence="11 16" id="KW-0547">Nucleotide-binding</keyword>
<evidence type="ECO:0000256" key="8">
    <source>
        <dbReference type="ARBA" id="ARBA00022679"/>
    </source>
</evidence>
<evidence type="ECO:0000256" key="6">
    <source>
        <dbReference type="ARBA" id="ARBA00022527"/>
    </source>
</evidence>
<gene>
    <name evidence="18" type="ORF">HERILL_LOCUS14876</name>
</gene>
<sequence>MQKANTVPQFPRFIGIQRFSKKAAPRNTSLPTISYVRNASETQIDTNEELKFENYELVRTVGHGSFGVAVLYRRKSDEKYVVLKQISLNELTSQERDLAMNEVEVFSKLHHPNIINYLGNFIKNDVLYIEMQFADGGTLAQIIASRGPKHYFPERQIISIFEQITSAINYMHSENILHRDLKTANVFLCNRGRVKIGDFGISKIMNTKILAQTVLGTPYYFSPEMCEGKEYDHKSDIWALGCLLNEMCCLRKTFAASNLPELVGRIMSGQYTPVPPGYSNGLKTLLSILLQVEASRRPCASEILQYWIPLIYRNLGRNKGNAYNYDNDASEDTNESLVNTAQTFTQQLMEAVTAIPNNPLEARSVLYQLKAFGTGFSLTPLQLPPKAKIRGVATNDSHFIVVNEDGSVYSWGEGSKGQLGLNSLDSWKHYPSRIEALRKYRVIGACAGDGFSIFWTDLGVVFSCGDNSRGALGRDDQKSNHIPKVVESLNDIKIVEVVASGDHVLALDNNGLLYSWGTCPHGSLGLGNSRNSEQSPTLVPLPCNINKPVKIFCGPDASALLQENGNVYACGSNSFGKLGFSTRTSKIGFFKKININKKVIDISLASSHSAFLIDGGYVVTMGNNADGQRGLGHCKAVKGPTIVTGIIHKTIKHVRCCNSYTVVTSEDNIISFWGTRYGIPDYNFQLENDFNDGQPQPNTSAAFDVGNSTTAFTNFLTSVYKSELVSDPIDILALHSSKEQLSKGYYVRVGNVYPLPHSILVAVDTTTPLVSSNEH</sequence>
<evidence type="ECO:0000256" key="1">
    <source>
        <dbReference type="ARBA" id="ARBA00001946"/>
    </source>
</evidence>
<evidence type="ECO:0000256" key="13">
    <source>
        <dbReference type="ARBA" id="ARBA00022840"/>
    </source>
</evidence>
<organism evidence="18 19">
    <name type="scientific">Hermetia illucens</name>
    <name type="common">Black soldier fly</name>
    <dbReference type="NCBI Taxonomy" id="343691"/>
    <lineage>
        <taxon>Eukaryota</taxon>
        <taxon>Metazoa</taxon>
        <taxon>Ecdysozoa</taxon>
        <taxon>Arthropoda</taxon>
        <taxon>Hexapoda</taxon>
        <taxon>Insecta</taxon>
        <taxon>Pterygota</taxon>
        <taxon>Neoptera</taxon>
        <taxon>Endopterygota</taxon>
        <taxon>Diptera</taxon>
        <taxon>Brachycera</taxon>
        <taxon>Stratiomyomorpha</taxon>
        <taxon>Stratiomyidae</taxon>
        <taxon>Hermetiinae</taxon>
        <taxon>Hermetia</taxon>
    </lineage>
</organism>
<dbReference type="SUPFAM" id="SSF56112">
    <property type="entry name" value="Protein kinase-like (PK-like)"/>
    <property type="match status" value="1"/>
</dbReference>
<dbReference type="Pfam" id="PF25390">
    <property type="entry name" value="WD40_RLD"/>
    <property type="match status" value="1"/>
</dbReference>
<feature type="binding site" evidence="16">
    <location>
        <position position="84"/>
    </location>
    <ligand>
        <name>ATP</name>
        <dbReference type="ChEBI" id="CHEBI:30616"/>
    </ligand>
</feature>
<protein>
    <recommendedName>
        <fullName evidence="4">non-specific serine/threonine protein kinase</fullName>
        <ecNumber evidence="4">2.7.11.1</ecNumber>
    </recommendedName>
</protein>
<evidence type="ECO:0000256" key="15">
    <source>
        <dbReference type="PROSITE-ProRule" id="PRU00235"/>
    </source>
</evidence>
<dbReference type="InterPro" id="IPR009091">
    <property type="entry name" value="RCC1/BLIP-II"/>
</dbReference>
<keyword evidence="9" id="KW-0479">Metal-binding</keyword>
<evidence type="ECO:0000256" key="10">
    <source>
        <dbReference type="ARBA" id="ARBA00022737"/>
    </source>
</evidence>
<name>A0A7R8Z214_HERIL</name>
<dbReference type="PRINTS" id="PR00633">
    <property type="entry name" value="RCCNDNSATION"/>
</dbReference>
<dbReference type="InterPro" id="IPR000408">
    <property type="entry name" value="Reg_chr_condens"/>
</dbReference>
<dbReference type="PROSITE" id="PS00107">
    <property type="entry name" value="PROTEIN_KINASE_ATP"/>
    <property type="match status" value="1"/>
</dbReference>
<evidence type="ECO:0000256" key="16">
    <source>
        <dbReference type="PROSITE-ProRule" id="PRU10141"/>
    </source>
</evidence>
<keyword evidence="5" id="KW-0963">Cytoplasm</keyword>
<dbReference type="FunFam" id="3.30.200.20:FF:000097">
    <property type="entry name" value="Probable serine/threonine-protein kinase nek1"/>
    <property type="match status" value="1"/>
</dbReference>
<evidence type="ECO:0000259" key="17">
    <source>
        <dbReference type="PROSITE" id="PS50011"/>
    </source>
</evidence>
<dbReference type="AlphaFoldDB" id="A0A7R8Z214"/>
<feature type="repeat" description="RCC1" evidence="15">
    <location>
        <begin position="511"/>
        <end position="564"/>
    </location>
</feature>
<keyword evidence="13 16" id="KW-0067">ATP-binding</keyword>
<feature type="repeat" description="RCC1" evidence="15">
    <location>
        <begin position="565"/>
        <end position="615"/>
    </location>
</feature>
<dbReference type="SUPFAM" id="SSF50985">
    <property type="entry name" value="RCC1/BLIP-II"/>
    <property type="match status" value="1"/>
</dbReference>
<comment type="subcellular location">
    <subcellularLocation>
        <location evidence="2">Cytoplasm</location>
    </subcellularLocation>
</comment>
<dbReference type="InParanoid" id="A0A7R8Z214"/>
<keyword evidence="8" id="KW-0808">Transferase</keyword>
<dbReference type="Gene3D" id="1.10.510.10">
    <property type="entry name" value="Transferase(Phosphotransferase) domain 1"/>
    <property type="match status" value="1"/>
</dbReference>
<keyword evidence="19" id="KW-1185">Reference proteome</keyword>
<dbReference type="InterPro" id="IPR008271">
    <property type="entry name" value="Ser/Thr_kinase_AS"/>
</dbReference>
<keyword evidence="10" id="KW-0677">Repeat</keyword>
<evidence type="ECO:0000256" key="2">
    <source>
        <dbReference type="ARBA" id="ARBA00004496"/>
    </source>
</evidence>
<feature type="repeat" description="RCC1" evidence="15">
    <location>
        <begin position="616"/>
        <end position="667"/>
    </location>
</feature>
<dbReference type="GO" id="GO:0005737">
    <property type="term" value="C:cytoplasm"/>
    <property type="evidence" value="ECO:0007669"/>
    <property type="project" value="UniProtKB-SubCell"/>
</dbReference>
<dbReference type="InterPro" id="IPR051997">
    <property type="entry name" value="STK_NEK"/>
</dbReference>
<evidence type="ECO:0000256" key="14">
    <source>
        <dbReference type="ARBA" id="ARBA00022842"/>
    </source>
</evidence>
<comment type="similarity">
    <text evidence="3">Belongs to the protein kinase superfamily. NEK Ser/Thr protein kinase family. NIMA subfamily.</text>
</comment>
<dbReference type="GO" id="GO:0046872">
    <property type="term" value="F:metal ion binding"/>
    <property type="evidence" value="ECO:0007669"/>
    <property type="project" value="UniProtKB-KW"/>
</dbReference>